<dbReference type="PANTHER" id="PTHR43341:SF39">
    <property type="entry name" value="AMINO ACID TRANSPORTER (EUROFUNG)-RELATED"/>
    <property type="match status" value="1"/>
</dbReference>
<dbReference type="STRING" id="984486.A0A1E3QW43"/>
<dbReference type="AlphaFoldDB" id="A0A1E3QW43"/>
<dbReference type="InterPro" id="IPR050524">
    <property type="entry name" value="APC_YAT"/>
</dbReference>
<keyword evidence="9" id="KW-1185">Reference proteome</keyword>
<comment type="subcellular location">
    <subcellularLocation>
        <location evidence="1">Membrane</location>
        <topology evidence="1">Multi-pass membrane protein</topology>
    </subcellularLocation>
</comment>
<dbReference type="GeneID" id="30144708"/>
<keyword evidence="3 6" id="KW-0812">Transmembrane</keyword>
<dbReference type="Proteomes" id="UP000094336">
    <property type="component" value="Unassembled WGS sequence"/>
</dbReference>
<keyword evidence="5 6" id="KW-0472">Membrane</keyword>
<evidence type="ECO:0000256" key="5">
    <source>
        <dbReference type="ARBA" id="ARBA00023136"/>
    </source>
</evidence>
<dbReference type="Pfam" id="PF00324">
    <property type="entry name" value="AA_permease"/>
    <property type="match status" value="1"/>
</dbReference>
<feature type="transmembrane region" description="Helical" evidence="6">
    <location>
        <begin position="165"/>
        <end position="187"/>
    </location>
</feature>
<dbReference type="OrthoDB" id="3900342at2759"/>
<proteinExistence type="inferred from homology"/>
<name>A0A1E3QW43_9ASCO</name>
<evidence type="ECO:0000313" key="8">
    <source>
        <dbReference type="EMBL" id="ODQ81878.1"/>
    </source>
</evidence>
<evidence type="ECO:0000256" key="4">
    <source>
        <dbReference type="ARBA" id="ARBA00022989"/>
    </source>
</evidence>
<dbReference type="GO" id="GO:0016020">
    <property type="term" value="C:membrane"/>
    <property type="evidence" value="ECO:0007669"/>
    <property type="project" value="UniProtKB-SubCell"/>
</dbReference>
<evidence type="ECO:0000256" key="3">
    <source>
        <dbReference type="ARBA" id="ARBA00022692"/>
    </source>
</evidence>
<reference evidence="9" key="1">
    <citation type="submission" date="2016-05" db="EMBL/GenBank/DDBJ databases">
        <title>Comparative genomics of biotechnologically important yeasts.</title>
        <authorList>
            <consortium name="DOE Joint Genome Institute"/>
            <person name="Riley R."/>
            <person name="Haridas S."/>
            <person name="Wolfe K.H."/>
            <person name="Lopes M.R."/>
            <person name="Hittinger C.T."/>
            <person name="Goker M."/>
            <person name="Salamov A."/>
            <person name="Wisecaver J."/>
            <person name="Long T.M."/>
            <person name="Aerts A.L."/>
            <person name="Barry K."/>
            <person name="Choi C."/>
            <person name="Clum A."/>
            <person name="Coughlan A.Y."/>
            <person name="Deshpande S."/>
            <person name="Douglass A.P."/>
            <person name="Hanson S.J."/>
            <person name="Klenk H.-P."/>
            <person name="Labutti K."/>
            <person name="Lapidus A."/>
            <person name="Lindquist E."/>
            <person name="Lipzen A."/>
            <person name="Meier-Kolthoff J.P."/>
            <person name="Ohm R.A."/>
            <person name="Otillar R.P."/>
            <person name="Pangilinan J."/>
            <person name="Peng Y."/>
            <person name="Rokas A."/>
            <person name="Rosa C.A."/>
            <person name="Scheuner C."/>
            <person name="Sibirny A.A."/>
            <person name="Slot J.C."/>
            <person name="Stielow J.B."/>
            <person name="Sun H."/>
            <person name="Kurtzman C.P."/>
            <person name="Blackwell M."/>
            <person name="Grigoriev I.V."/>
            <person name="Jeffries T.W."/>
        </authorList>
    </citation>
    <scope>NUCLEOTIDE SEQUENCE [LARGE SCALE GENOMIC DNA]</scope>
    <source>
        <strain evidence="9">NRRL Y-12698</strain>
    </source>
</reference>
<sequence length="225" mass="25204">MNCLCASNNAGLLKARAEGIAGAGSSPWVIGVKDVGVHELDSHINVCIMMAAWSYGNAFTYTTTRVLYSASLASFSPKFMATCLPNGSSIYCVGFSILIRCLSYLSVSDTTAVVFNWFVNLATTRLLCIYFVVYLTYFQFHRAFKEQGFTEADAYYKAPFNCQPYASYFGCLMVVFSLIFNGFWVLFPGKFTVADLFTCYFCQVFFCDVLLFLEVFEKDIDKKPA</sequence>
<gene>
    <name evidence="8" type="ORF">BABINDRAFT_112597</name>
</gene>
<feature type="transmembrane region" description="Helical" evidence="6">
    <location>
        <begin position="193"/>
        <end position="213"/>
    </location>
</feature>
<dbReference type="InterPro" id="IPR004841">
    <property type="entry name" value="AA-permease/SLC12A_dom"/>
</dbReference>
<dbReference type="EMBL" id="KV454427">
    <property type="protein sequence ID" value="ODQ81878.1"/>
    <property type="molecule type" value="Genomic_DNA"/>
</dbReference>
<dbReference type="GO" id="GO:0015171">
    <property type="term" value="F:amino acid transmembrane transporter activity"/>
    <property type="evidence" value="ECO:0007669"/>
    <property type="project" value="TreeGrafter"/>
</dbReference>
<evidence type="ECO:0000259" key="7">
    <source>
        <dbReference type="Pfam" id="PF00324"/>
    </source>
</evidence>
<organism evidence="8 9">
    <name type="scientific">Babjeviella inositovora NRRL Y-12698</name>
    <dbReference type="NCBI Taxonomy" id="984486"/>
    <lineage>
        <taxon>Eukaryota</taxon>
        <taxon>Fungi</taxon>
        <taxon>Dikarya</taxon>
        <taxon>Ascomycota</taxon>
        <taxon>Saccharomycotina</taxon>
        <taxon>Pichiomycetes</taxon>
        <taxon>Serinales incertae sedis</taxon>
        <taxon>Babjeviella</taxon>
    </lineage>
</organism>
<dbReference type="PANTHER" id="PTHR43341">
    <property type="entry name" value="AMINO ACID PERMEASE"/>
    <property type="match status" value="1"/>
</dbReference>
<evidence type="ECO:0000256" key="1">
    <source>
        <dbReference type="ARBA" id="ARBA00004141"/>
    </source>
</evidence>
<comment type="similarity">
    <text evidence="2">Belongs to the amino acid-polyamine-organocation (APC) superfamily. YAT (TC 2.A.3.10) family.</text>
</comment>
<feature type="transmembrane region" description="Helical" evidence="6">
    <location>
        <begin position="88"/>
        <end position="105"/>
    </location>
</feature>
<accession>A0A1E3QW43</accession>
<evidence type="ECO:0000313" key="9">
    <source>
        <dbReference type="Proteomes" id="UP000094336"/>
    </source>
</evidence>
<evidence type="ECO:0000256" key="6">
    <source>
        <dbReference type="SAM" id="Phobius"/>
    </source>
</evidence>
<dbReference type="Gene3D" id="1.20.1740.10">
    <property type="entry name" value="Amino acid/polyamine transporter I"/>
    <property type="match status" value="1"/>
</dbReference>
<protein>
    <recommendedName>
        <fullName evidence="7">Amino acid permease/ SLC12A domain-containing protein</fullName>
    </recommendedName>
</protein>
<feature type="transmembrane region" description="Helical" evidence="6">
    <location>
        <begin position="117"/>
        <end position="137"/>
    </location>
</feature>
<feature type="domain" description="Amino acid permease/ SLC12A" evidence="7">
    <location>
        <begin position="4"/>
        <end position="206"/>
    </location>
</feature>
<keyword evidence="4 6" id="KW-1133">Transmembrane helix</keyword>
<evidence type="ECO:0000256" key="2">
    <source>
        <dbReference type="ARBA" id="ARBA00006983"/>
    </source>
</evidence>
<dbReference type="RefSeq" id="XP_018987206.1">
    <property type="nucleotide sequence ID" value="XM_019126854.1"/>
</dbReference>